<reference evidence="1 2" key="1">
    <citation type="journal article" date="2022" name="Plant J.">
        <title>Chromosome-level genome of Camellia lanceoleosa provides a valuable resource for understanding genome evolution and self-incompatibility.</title>
        <authorList>
            <person name="Gong W."/>
            <person name="Xiao S."/>
            <person name="Wang L."/>
            <person name="Liao Z."/>
            <person name="Chang Y."/>
            <person name="Mo W."/>
            <person name="Hu G."/>
            <person name="Li W."/>
            <person name="Zhao G."/>
            <person name="Zhu H."/>
            <person name="Hu X."/>
            <person name="Ji K."/>
            <person name="Xiang X."/>
            <person name="Song Q."/>
            <person name="Yuan D."/>
            <person name="Jin S."/>
            <person name="Zhang L."/>
        </authorList>
    </citation>
    <scope>NUCLEOTIDE SEQUENCE [LARGE SCALE GENOMIC DNA]</scope>
    <source>
        <strain evidence="1">SQ_2022a</strain>
    </source>
</reference>
<sequence>MLERIISELALEILTLTWVEFHSIQIPQFLPIGSTCADAVNPRLLKNMPIEFNSTFVSIRSKISVPKPLVSFEAQLVVGKAHDLEPINCHEQPNLLAVLSTITCGKQKHEAELKYPQRIRKLNLFLQIKLR</sequence>
<dbReference type="Proteomes" id="UP001060215">
    <property type="component" value="Chromosome 7"/>
</dbReference>
<proteinExistence type="predicted"/>
<comment type="caution">
    <text evidence="1">The sequence shown here is derived from an EMBL/GenBank/DDBJ whole genome shotgun (WGS) entry which is preliminary data.</text>
</comment>
<dbReference type="EMBL" id="CM045764">
    <property type="protein sequence ID" value="KAI8006970.1"/>
    <property type="molecule type" value="Genomic_DNA"/>
</dbReference>
<accession>A0ACC0H1E2</accession>
<evidence type="ECO:0000313" key="2">
    <source>
        <dbReference type="Proteomes" id="UP001060215"/>
    </source>
</evidence>
<keyword evidence="2" id="KW-1185">Reference proteome</keyword>
<gene>
    <name evidence="1" type="ORF">LOK49_LG07G01622</name>
</gene>
<organism evidence="1 2">
    <name type="scientific">Camellia lanceoleosa</name>
    <dbReference type="NCBI Taxonomy" id="1840588"/>
    <lineage>
        <taxon>Eukaryota</taxon>
        <taxon>Viridiplantae</taxon>
        <taxon>Streptophyta</taxon>
        <taxon>Embryophyta</taxon>
        <taxon>Tracheophyta</taxon>
        <taxon>Spermatophyta</taxon>
        <taxon>Magnoliopsida</taxon>
        <taxon>eudicotyledons</taxon>
        <taxon>Gunneridae</taxon>
        <taxon>Pentapetalae</taxon>
        <taxon>asterids</taxon>
        <taxon>Ericales</taxon>
        <taxon>Theaceae</taxon>
        <taxon>Camellia</taxon>
    </lineage>
</organism>
<protein>
    <submittedName>
        <fullName evidence="1">Nuclear cap-binding protein subunit 1</fullName>
    </submittedName>
</protein>
<name>A0ACC0H1E2_9ERIC</name>
<evidence type="ECO:0000313" key="1">
    <source>
        <dbReference type="EMBL" id="KAI8006970.1"/>
    </source>
</evidence>